<dbReference type="InterPro" id="IPR023278">
    <property type="entry name" value="Ethylene_insens-like_DNA-bd"/>
</dbReference>
<keyword evidence="4" id="KW-0539">Nucleus</keyword>
<gene>
    <name evidence="7" type="ORF">RJ641_005183</name>
</gene>
<comment type="caution">
    <text evidence="7">The sequence shown here is derived from an EMBL/GenBank/DDBJ whole genome shotgun (WGS) entry which is preliminary data.</text>
</comment>
<feature type="compositionally biased region" description="Pro residues" evidence="5">
    <location>
        <begin position="47"/>
        <end position="57"/>
    </location>
</feature>
<dbReference type="PANTHER" id="PTHR33305">
    <property type="entry name" value="ETHYLENE INSENSITIVE 3-LIKE 2 PROTEIN"/>
    <property type="match status" value="1"/>
</dbReference>
<dbReference type="FunFam" id="1.10.3180.10:FF:000001">
    <property type="entry name" value="Ethylene insensitive 3-like 1"/>
    <property type="match status" value="1"/>
</dbReference>
<dbReference type="AlphaFoldDB" id="A0AAN8VJU6"/>
<evidence type="ECO:0000256" key="4">
    <source>
        <dbReference type="ARBA" id="ARBA00023242"/>
    </source>
</evidence>
<feature type="region of interest" description="Disordered" evidence="5">
    <location>
        <begin position="102"/>
        <end position="121"/>
    </location>
</feature>
<keyword evidence="3" id="KW-0936">Ethylene signaling pathway</keyword>
<evidence type="ECO:0000256" key="3">
    <source>
        <dbReference type="ARBA" id="ARBA00022745"/>
    </source>
</evidence>
<dbReference type="EMBL" id="JBAMMX010000013">
    <property type="protein sequence ID" value="KAK6928978.1"/>
    <property type="molecule type" value="Genomic_DNA"/>
</dbReference>
<evidence type="ECO:0000256" key="5">
    <source>
        <dbReference type="SAM" id="MobiDB-lite"/>
    </source>
</evidence>
<evidence type="ECO:0000256" key="1">
    <source>
        <dbReference type="ARBA" id="ARBA00004123"/>
    </source>
</evidence>
<name>A0AAN8VJU6_9MAGN</name>
<comment type="similarity">
    <text evidence="2">Belongs to the EIN3 family.</text>
</comment>
<feature type="compositionally biased region" description="Basic and acidic residues" evidence="5">
    <location>
        <begin position="399"/>
        <end position="414"/>
    </location>
</feature>
<feature type="compositionally biased region" description="Low complexity" evidence="5">
    <location>
        <begin position="31"/>
        <end position="46"/>
    </location>
</feature>
<dbReference type="GO" id="GO:0009873">
    <property type="term" value="P:ethylene-activated signaling pathway"/>
    <property type="evidence" value="ECO:0007669"/>
    <property type="project" value="UniProtKB-KW"/>
</dbReference>
<organism evidence="7 8">
    <name type="scientific">Dillenia turbinata</name>
    <dbReference type="NCBI Taxonomy" id="194707"/>
    <lineage>
        <taxon>Eukaryota</taxon>
        <taxon>Viridiplantae</taxon>
        <taxon>Streptophyta</taxon>
        <taxon>Embryophyta</taxon>
        <taxon>Tracheophyta</taxon>
        <taxon>Spermatophyta</taxon>
        <taxon>Magnoliopsida</taxon>
        <taxon>eudicotyledons</taxon>
        <taxon>Gunneridae</taxon>
        <taxon>Pentapetalae</taxon>
        <taxon>Dilleniales</taxon>
        <taxon>Dilleniaceae</taxon>
        <taxon>Dillenia</taxon>
    </lineage>
</organism>
<keyword evidence="8" id="KW-1185">Reference proteome</keyword>
<evidence type="ECO:0000256" key="2">
    <source>
        <dbReference type="ARBA" id="ARBA00009416"/>
    </source>
</evidence>
<protein>
    <submittedName>
        <fullName evidence="7">Ethylene insensitive 3</fullName>
    </submittedName>
</protein>
<dbReference type="InterPro" id="IPR047091">
    <property type="entry name" value="EIN3-like_DNA-bd"/>
</dbReference>
<feature type="region of interest" description="Disordered" evidence="5">
    <location>
        <begin position="392"/>
        <end position="414"/>
    </location>
</feature>
<accession>A0AAN8VJU6</accession>
<dbReference type="SUPFAM" id="SSF116768">
    <property type="entry name" value="DNA-binding domain of EIN3-like"/>
    <property type="match status" value="1"/>
</dbReference>
<dbReference type="GO" id="GO:0005634">
    <property type="term" value="C:nucleus"/>
    <property type="evidence" value="ECO:0007669"/>
    <property type="project" value="UniProtKB-SubCell"/>
</dbReference>
<proteinExistence type="inferred from homology"/>
<dbReference type="GO" id="GO:0003677">
    <property type="term" value="F:DNA binding"/>
    <property type="evidence" value="ECO:0007669"/>
    <property type="project" value="TreeGrafter"/>
</dbReference>
<comment type="subcellular location">
    <subcellularLocation>
        <location evidence="1">Nucleus</location>
    </subcellularLocation>
</comment>
<evidence type="ECO:0000313" key="7">
    <source>
        <dbReference type="EMBL" id="KAK6928978.1"/>
    </source>
</evidence>
<dbReference type="PANTHER" id="PTHR33305:SF53">
    <property type="entry name" value="ETHYLENE INSENSITIVE 3-LIKE 1 PROTEIN"/>
    <property type="match status" value="1"/>
</dbReference>
<feature type="domain" description="Ethylene insensitive 3-like DNA-binding" evidence="6">
    <location>
        <begin position="78"/>
        <end position="318"/>
    </location>
</feature>
<sequence>METSVLDNMGVYGTAKHFPVSVPVPPPPAPEQAAAASQGKQEAVTAPAPPPPPPPAPVQAAAASQGKLEAEEDDMEVKELEKKIWRDQMLLRELRERKKNKENCGNGEYCHSQGQARRKTSRAQDRILNYMLKMMDACRAQGFIYGIIPEKGKPFSGASENLRAWWKDHVRFDRNGPAAIAKYEADMLNEVTGGCTPHTMQELQDSTLSTILSALMQHCDPPQRRFPLEKGVAPPWWPTGTEDWWPQLGLIKDQGPPPYKKPHDLKKAWKVSLLAAIIKHMSPDFAKIQKLVHQSKSLQDKMTAKESAIWLAIINREKALFGKLPDIGPAASEGAGSGSFPIGETSDYDVEGEEEFNPEVEETPGDVNILNLGIEAAGDRLLIPPQVPMIKTGTAKSNTDFDPKRKQQSDEQRSMLDRKITYTCEYPNCPYADQCLGFLDRTSRNNHQLNCPYRVVTLRNFGLPCFQINSDKPAVFSPPFGQPQWQPKQVADVANQTRPSMKDTGLGLLEDGHNMITDPMSFGDSGLNQNEIMNYGDFNLMENQPSQHPISEFPMDGNLYGQDVMMEGYIPQGSNIPPNYLPVPQPTQIQHNEELFKSPFEKTLNDDMNDFGFNSPYSLSPTDFDSADYALDPFLMEDNSMGCP</sequence>
<dbReference type="Gene3D" id="1.10.3180.10">
    <property type="entry name" value="DNA-binding domain of EIN3-like"/>
    <property type="match status" value="2"/>
</dbReference>
<dbReference type="Proteomes" id="UP001370490">
    <property type="component" value="Unassembled WGS sequence"/>
</dbReference>
<feature type="region of interest" description="Disordered" evidence="5">
    <location>
        <begin position="16"/>
        <end position="75"/>
    </location>
</feature>
<dbReference type="GO" id="GO:0003700">
    <property type="term" value="F:DNA-binding transcription factor activity"/>
    <property type="evidence" value="ECO:0007669"/>
    <property type="project" value="InterPro"/>
</dbReference>
<dbReference type="Pfam" id="PF04873">
    <property type="entry name" value="EIN3_DNA-bd"/>
    <property type="match status" value="1"/>
</dbReference>
<evidence type="ECO:0000313" key="8">
    <source>
        <dbReference type="Proteomes" id="UP001370490"/>
    </source>
</evidence>
<evidence type="ECO:0000259" key="6">
    <source>
        <dbReference type="Pfam" id="PF04873"/>
    </source>
</evidence>
<reference evidence="7 8" key="1">
    <citation type="submission" date="2023-12" db="EMBL/GenBank/DDBJ databases">
        <title>A high-quality genome assembly for Dillenia turbinata (Dilleniales).</title>
        <authorList>
            <person name="Chanderbali A."/>
        </authorList>
    </citation>
    <scope>NUCLEOTIDE SEQUENCE [LARGE SCALE GENOMIC DNA]</scope>
    <source>
        <strain evidence="7">LSX21</strain>
        <tissue evidence="7">Leaf</tissue>
    </source>
</reference>
<dbReference type="InterPro" id="IPR006957">
    <property type="entry name" value="EIN3"/>
</dbReference>